<dbReference type="OrthoDB" id="2140426at2759"/>
<feature type="non-terminal residue" evidence="2">
    <location>
        <position position="227"/>
    </location>
</feature>
<name>A0A1Y1VP50_9FUNG</name>
<protein>
    <submittedName>
        <fullName evidence="2">Uncharacterized protein</fullName>
    </submittedName>
</protein>
<reference evidence="2 3" key="2">
    <citation type="submission" date="2016-08" db="EMBL/GenBank/DDBJ databases">
        <title>Pervasive Adenine N6-methylation of Active Genes in Fungi.</title>
        <authorList>
            <consortium name="DOE Joint Genome Institute"/>
            <person name="Mondo S.J."/>
            <person name="Dannebaum R.O."/>
            <person name="Kuo R.C."/>
            <person name="Labutti K."/>
            <person name="Haridas S."/>
            <person name="Kuo A."/>
            <person name="Salamov A."/>
            <person name="Ahrendt S.R."/>
            <person name="Lipzen A."/>
            <person name="Sullivan W."/>
            <person name="Andreopoulos W.B."/>
            <person name="Clum A."/>
            <person name="Lindquist E."/>
            <person name="Daum C."/>
            <person name="Ramamoorthy G.K."/>
            <person name="Gryganskyi A."/>
            <person name="Culley D."/>
            <person name="Magnuson J.K."/>
            <person name="James T.Y."/>
            <person name="O'Malley M.A."/>
            <person name="Stajich J.E."/>
            <person name="Spatafora J.W."/>
            <person name="Visel A."/>
            <person name="Grigoriev I.V."/>
        </authorList>
    </citation>
    <scope>NUCLEOTIDE SEQUENCE [LARGE SCALE GENOMIC DNA]</scope>
    <source>
        <strain evidence="3">finn</strain>
    </source>
</reference>
<keyword evidence="1" id="KW-1133">Transmembrane helix</keyword>
<gene>
    <name evidence="2" type="ORF">BCR36DRAFT_221560</name>
</gene>
<comment type="caution">
    <text evidence="2">The sequence shown here is derived from an EMBL/GenBank/DDBJ whole genome shotgun (WGS) entry which is preliminary data.</text>
</comment>
<feature type="non-terminal residue" evidence="2">
    <location>
        <position position="1"/>
    </location>
</feature>
<proteinExistence type="predicted"/>
<sequence length="227" mass="26022">KSKLGYPPQIYSDSNYGSSYRPGYSSSYGSTMNNRQMSQQLEKCWKELATGAYSSNNNRRYSTTSSAIEEEVRNIYDQVALQVRRGDSTNMSVVSSQFNSNYSKSEKSFVNFFRIPKPPRSYGFSEASNSRILSSFQSPPMTTTNTTTTKNKMMYTLPTAEENANAYIVDNNKECLVPGMIFFIIGFVLFPFWWFASIIPLHPITEKEFKWRKINRYATVVSFIVII</sequence>
<keyword evidence="1" id="KW-0472">Membrane</keyword>
<evidence type="ECO:0000313" key="3">
    <source>
        <dbReference type="Proteomes" id="UP000193719"/>
    </source>
</evidence>
<dbReference type="EMBL" id="MCFH01000001">
    <property type="protein sequence ID" value="ORX61174.1"/>
    <property type="molecule type" value="Genomic_DNA"/>
</dbReference>
<evidence type="ECO:0000313" key="2">
    <source>
        <dbReference type="EMBL" id="ORX61174.1"/>
    </source>
</evidence>
<dbReference type="Proteomes" id="UP000193719">
    <property type="component" value="Unassembled WGS sequence"/>
</dbReference>
<keyword evidence="1" id="KW-0812">Transmembrane</keyword>
<organism evidence="2 3">
    <name type="scientific">Piromyces finnis</name>
    <dbReference type="NCBI Taxonomy" id="1754191"/>
    <lineage>
        <taxon>Eukaryota</taxon>
        <taxon>Fungi</taxon>
        <taxon>Fungi incertae sedis</taxon>
        <taxon>Chytridiomycota</taxon>
        <taxon>Chytridiomycota incertae sedis</taxon>
        <taxon>Neocallimastigomycetes</taxon>
        <taxon>Neocallimastigales</taxon>
        <taxon>Neocallimastigaceae</taxon>
        <taxon>Piromyces</taxon>
    </lineage>
</organism>
<feature type="transmembrane region" description="Helical" evidence="1">
    <location>
        <begin position="180"/>
        <end position="204"/>
    </location>
</feature>
<evidence type="ECO:0000256" key="1">
    <source>
        <dbReference type="SAM" id="Phobius"/>
    </source>
</evidence>
<keyword evidence="3" id="KW-1185">Reference proteome</keyword>
<accession>A0A1Y1VP50</accession>
<reference evidence="2 3" key="1">
    <citation type="submission" date="2016-08" db="EMBL/GenBank/DDBJ databases">
        <title>Genomes of anaerobic fungi encode conserved fungal cellulosomes for biomass hydrolysis.</title>
        <authorList>
            <consortium name="DOE Joint Genome Institute"/>
            <person name="Haitjema C.H."/>
            <person name="Gilmore S.P."/>
            <person name="Henske J.K."/>
            <person name="Solomon K.V."/>
            <person name="De Groot R."/>
            <person name="Kuo A."/>
            <person name="Mondo S.J."/>
            <person name="Salamov A.A."/>
            <person name="Labutti K."/>
            <person name="Zhao Z."/>
            <person name="Chiniquy J."/>
            <person name="Barry K."/>
            <person name="Brewer H.M."/>
            <person name="Purvine S.O."/>
            <person name="Wright A.T."/>
            <person name="Boxma B."/>
            <person name="Van Alen T."/>
            <person name="Hackstein J.H."/>
            <person name="Baker S.E."/>
            <person name="Grigoriev I.V."/>
            <person name="O'Malley M.A."/>
        </authorList>
    </citation>
    <scope>NUCLEOTIDE SEQUENCE [LARGE SCALE GENOMIC DNA]</scope>
    <source>
        <strain evidence="3">finn</strain>
    </source>
</reference>
<dbReference type="AlphaFoldDB" id="A0A1Y1VP50"/>